<dbReference type="Pfam" id="PF00520">
    <property type="entry name" value="Ion_trans"/>
    <property type="match status" value="1"/>
</dbReference>
<keyword evidence="5 10" id="KW-1133">Transmembrane helix</keyword>
<feature type="domain" description="Cation/H+ exchanger transmembrane" evidence="12">
    <location>
        <begin position="29"/>
        <end position="416"/>
    </location>
</feature>
<evidence type="ECO:0000256" key="6">
    <source>
        <dbReference type="ARBA" id="ARBA00023053"/>
    </source>
</evidence>
<feature type="transmembrane region" description="Helical" evidence="10">
    <location>
        <begin position="48"/>
        <end position="67"/>
    </location>
</feature>
<keyword evidence="2" id="KW-0813">Transport</keyword>
<dbReference type="RefSeq" id="XP_017771553.1">
    <property type="nucleotide sequence ID" value="XM_017916064.1"/>
</dbReference>
<evidence type="ECO:0000313" key="14">
    <source>
        <dbReference type="RefSeq" id="XP_017771553.1"/>
    </source>
</evidence>
<feature type="transmembrane region" description="Helical" evidence="10">
    <location>
        <begin position="614"/>
        <end position="637"/>
    </location>
</feature>
<evidence type="ECO:0000313" key="13">
    <source>
        <dbReference type="Proteomes" id="UP000695000"/>
    </source>
</evidence>
<feature type="transmembrane region" description="Helical" evidence="10">
    <location>
        <begin position="643"/>
        <end position="665"/>
    </location>
</feature>
<evidence type="ECO:0000256" key="9">
    <source>
        <dbReference type="ARBA" id="ARBA00023201"/>
    </source>
</evidence>
<feature type="transmembrane region" description="Helical" evidence="10">
    <location>
        <begin position="73"/>
        <end position="95"/>
    </location>
</feature>
<feature type="transmembrane region" description="Helical" evidence="10">
    <location>
        <begin position="253"/>
        <end position="272"/>
    </location>
</feature>
<keyword evidence="6" id="KW-0915">Sodium</keyword>
<dbReference type="Pfam" id="PF00999">
    <property type="entry name" value="Na_H_Exchanger"/>
    <property type="match status" value="1"/>
</dbReference>
<dbReference type="Proteomes" id="UP000695000">
    <property type="component" value="Unplaced"/>
</dbReference>
<dbReference type="GeneID" id="108558961"/>
<name>A0ABM1MAF3_NICVS</name>
<evidence type="ECO:0000256" key="4">
    <source>
        <dbReference type="ARBA" id="ARBA00022692"/>
    </source>
</evidence>
<gene>
    <name evidence="14" type="primary">LOC108558961</name>
</gene>
<feature type="transmembrane region" description="Helical" evidence="10">
    <location>
        <begin position="293"/>
        <end position="313"/>
    </location>
</feature>
<dbReference type="PANTHER" id="PTHR10110:SF86">
    <property type="entry name" value="SODIUM_HYDROGEN EXCHANGER 7"/>
    <property type="match status" value="1"/>
</dbReference>
<feature type="transmembrane region" description="Helical" evidence="10">
    <location>
        <begin position="20"/>
        <end position="41"/>
    </location>
</feature>
<dbReference type="InterPro" id="IPR006153">
    <property type="entry name" value="Cation/H_exchanger_TM"/>
</dbReference>
<evidence type="ECO:0000256" key="7">
    <source>
        <dbReference type="ARBA" id="ARBA00023065"/>
    </source>
</evidence>
<evidence type="ECO:0000256" key="3">
    <source>
        <dbReference type="ARBA" id="ARBA00022475"/>
    </source>
</evidence>
<feature type="domain" description="Ion transport" evidence="11">
    <location>
        <begin position="610"/>
        <end position="735"/>
    </location>
</feature>
<reference evidence="14" key="1">
    <citation type="submission" date="2025-08" db="UniProtKB">
        <authorList>
            <consortium name="RefSeq"/>
        </authorList>
    </citation>
    <scope>IDENTIFICATION</scope>
    <source>
        <tissue evidence="14">Whole Larva</tissue>
    </source>
</reference>
<keyword evidence="3" id="KW-1003">Cell membrane</keyword>
<feature type="transmembrane region" description="Helical" evidence="10">
    <location>
        <begin position="686"/>
        <end position="706"/>
    </location>
</feature>
<dbReference type="InterPro" id="IPR005821">
    <property type="entry name" value="Ion_trans_dom"/>
</dbReference>
<keyword evidence="8 10" id="KW-0472">Membrane</keyword>
<evidence type="ECO:0000256" key="1">
    <source>
        <dbReference type="ARBA" id="ARBA00004651"/>
    </source>
</evidence>
<evidence type="ECO:0000259" key="11">
    <source>
        <dbReference type="Pfam" id="PF00520"/>
    </source>
</evidence>
<keyword evidence="9" id="KW-0739">Sodium transport</keyword>
<dbReference type="InterPro" id="IPR018422">
    <property type="entry name" value="Cation/H_exchanger_CPA1"/>
</dbReference>
<evidence type="ECO:0000256" key="2">
    <source>
        <dbReference type="ARBA" id="ARBA00022448"/>
    </source>
</evidence>
<evidence type="ECO:0000259" key="12">
    <source>
        <dbReference type="Pfam" id="PF00999"/>
    </source>
</evidence>
<protein>
    <submittedName>
        <fullName evidence="14">Sodium/hydrogen exchanger 10-like</fullName>
    </submittedName>
</protein>
<dbReference type="SUPFAM" id="SSF81324">
    <property type="entry name" value="Voltage-gated potassium channels"/>
    <property type="match status" value="1"/>
</dbReference>
<feature type="transmembrane region" description="Helical" evidence="10">
    <location>
        <begin position="319"/>
        <end position="342"/>
    </location>
</feature>
<keyword evidence="7" id="KW-0406">Ion transport</keyword>
<accession>A0ABM1MAF3</accession>
<dbReference type="PANTHER" id="PTHR10110">
    <property type="entry name" value="SODIUM/HYDROGEN EXCHANGER"/>
    <property type="match status" value="1"/>
</dbReference>
<evidence type="ECO:0000256" key="5">
    <source>
        <dbReference type="ARBA" id="ARBA00022989"/>
    </source>
</evidence>
<sequence>MNYSLEGFEIYENSHELHSDIAICVIPVLLAIILTSVLSNLYIPHELVAMLVGGGLGIIITYMPLLHRMAERFWAPYDVLVVLQPILMLKMLYTVDTFIFMKSLSQILLVSTVGLFMFILIFGFFLMILTLHEASLINVIIAGSILAPIDIPDLILELERVKNLEVLMDGESTFGTALCLMTFDLCVGGYAGIITKWYQVVCFYLRYIIVSTVVGYILGKTTAVLFRLLYNDFMNAVVALVASSYMVYFLCEHIFYCSGTIGCFINIFCLSLERPSLSLDVDVEIQRFLNICYYNAELFSTVVLSACVMVRLLDFFKDFQFPLALGVYIIGSVIRFLTLLLLSPILSRIGYGLDFTGLLAIFWAAKKGPLQIITTIALTHHSIIDDVGSEILCFTLVYLVLLYLINGTTLKFILQKFGLILFSEARKNNINNCFKFINERRLRLISALKMNRFYSDSNWPLIHEATKLFNPFKVETVHGLVEDTDLWGFRTTYCPTCVKNVPVDPTKKDYLEMMNEVRRRVLKTERVSYVKQYEVGILDQHELRALLEYVEKAVDSKELIIHLDDIMRLFKDTQVILKLKKYLMSFKFRDLGTAPQNRIKRTFYTIAISRNYEFTLYAIILLNIVSAVVEMLLLYYHIPDFDIMVIVNTIFFTIYLVDFFIKIVGYSNYSLSQGVKLFFRLIWNRLDFMMLILATIDIIITNLIYLSNAIRYNYVLESFAILRIFRILRLSKLVSEKFYLKMLSHCDNLIDNRLTYAFTIGKALVIGYEEATELIPKIVNNFKIQEGIRSQLENDKVTVSKELGIIAKERPWIATNVKTKQAILATLVFMRNNIYQLKTDVW</sequence>
<evidence type="ECO:0000256" key="8">
    <source>
        <dbReference type="ARBA" id="ARBA00023136"/>
    </source>
</evidence>
<feature type="transmembrane region" description="Helical" evidence="10">
    <location>
        <begin position="172"/>
        <end position="191"/>
    </location>
</feature>
<dbReference type="InterPro" id="IPR027359">
    <property type="entry name" value="Volt_channel_dom_sf"/>
</dbReference>
<feature type="transmembrane region" description="Helical" evidence="10">
    <location>
        <begin position="134"/>
        <end position="151"/>
    </location>
</feature>
<dbReference type="Gene3D" id="1.20.120.350">
    <property type="entry name" value="Voltage-gated potassium channels. Chain C"/>
    <property type="match status" value="1"/>
</dbReference>
<proteinExistence type="predicted"/>
<keyword evidence="4 10" id="KW-0812">Transmembrane</keyword>
<organism evidence="13 14">
    <name type="scientific">Nicrophorus vespilloides</name>
    <name type="common">Boreal carrion beetle</name>
    <dbReference type="NCBI Taxonomy" id="110193"/>
    <lineage>
        <taxon>Eukaryota</taxon>
        <taxon>Metazoa</taxon>
        <taxon>Ecdysozoa</taxon>
        <taxon>Arthropoda</taxon>
        <taxon>Hexapoda</taxon>
        <taxon>Insecta</taxon>
        <taxon>Pterygota</taxon>
        <taxon>Neoptera</taxon>
        <taxon>Endopterygota</taxon>
        <taxon>Coleoptera</taxon>
        <taxon>Polyphaga</taxon>
        <taxon>Staphyliniformia</taxon>
        <taxon>Silphidae</taxon>
        <taxon>Nicrophorinae</taxon>
        <taxon>Nicrophorus</taxon>
    </lineage>
</organism>
<keyword evidence="13" id="KW-1185">Reference proteome</keyword>
<feature type="transmembrane region" description="Helical" evidence="10">
    <location>
        <begin position="107"/>
        <end position="128"/>
    </location>
</feature>
<comment type="subcellular location">
    <subcellularLocation>
        <location evidence="1">Cell membrane</location>
        <topology evidence="1">Multi-pass membrane protein</topology>
    </subcellularLocation>
</comment>
<evidence type="ECO:0000256" key="10">
    <source>
        <dbReference type="SAM" id="Phobius"/>
    </source>
</evidence>
<feature type="transmembrane region" description="Helical" evidence="10">
    <location>
        <begin position="387"/>
        <end position="406"/>
    </location>
</feature>